<feature type="domain" description="PDZ" evidence="6">
    <location>
        <begin position="193"/>
        <end position="273"/>
    </location>
</feature>
<dbReference type="PANTHER" id="PTHR14191:SF4">
    <property type="entry name" value="NA(+)_H(+) EXCHANGE REGULATORY COFACTOR NHE-RF2"/>
    <property type="match status" value="1"/>
</dbReference>
<evidence type="ECO:0000313" key="8">
    <source>
        <dbReference type="Proteomes" id="UP000472271"/>
    </source>
</evidence>
<evidence type="ECO:0000259" key="6">
    <source>
        <dbReference type="PROSITE" id="PS50106"/>
    </source>
</evidence>
<evidence type="ECO:0000256" key="1">
    <source>
        <dbReference type="ARBA" id="ARBA00004184"/>
    </source>
</evidence>
<dbReference type="Ensembl" id="ENSSORT00005029661.1">
    <property type="protein sequence ID" value="ENSSORP00005028844.1"/>
    <property type="gene ID" value="ENSSORG00005013773.1"/>
</dbReference>
<keyword evidence="8" id="KW-1185">Reference proteome</keyword>
<dbReference type="Gene3D" id="2.30.42.10">
    <property type="match status" value="2"/>
</dbReference>
<comment type="subcellular location">
    <subcellularLocation>
        <location evidence="1 4">Endomembrane system</location>
        <topology evidence="1 4">Peripheral membrane protein</topology>
    </subcellularLocation>
</comment>
<dbReference type="InterPro" id="IPR051067">
    <property type="entry name" value="NHER"/>
</dbReference>
<gene>
    <name evidence="7" type="primary">LOC115424928</name>
</gene>
<organism evidence="7 8">
    <name type="scientific">Sphaeramia orbicularis</name>
    <name type="common">orbiculate cardinalfish</name>
    <dbReference type="NCBI Taxonomy" id="375764"/>
    <lineage>
        <taxon>Eukaryota</taxon>
        <taxon>Metazoa</taxon>
        <taxon>Chordata</taxon>
        <taxon>Craniata</taxon>
        <taxon>Vertebrata</taxon>
        <taxon>Euteleostomi</taxon>
        <taxon>Actinopterygii</taxon>
        <taxon>Neopterygii</taxon>
        <taxon>Teleostei</taxon>
        <taxon>Neoteleostei</taxon>
        <taxon>Acanthomorphata</taxon>
        <taxon>Gobiaria</taxon>
        <taxon>Kurtiformes</taxon>
        <taxon>Apogonoidei</taxon>
        <taxon>Apogonidae</taxon>
        <taxon>Apogoninae</taxon>
        <taxon>Sphaeramia</taxon>
    </lineage>
</organism>
<evidence type="ECO:0000256" key="4">
    <source>
        <dbReference type="PIRNR" id="PIRNR037866"/>
    </source>
</evidence>
<feature type="compositionally biased region" description="Polar residues" evidence="5">
    <location>
        <begin position="140"/>
        <end position="152"/>
    </location>
</feature>
<protein>
    <recommendedName>
        <fullName evidence="4">Na(+)/H(+) exchange regulatory cofactor NHE-RF</fullName>
    </recommendedName>
</protein>
<dbReference type="SUPFAM" id="SSF50156">
    <property type="entry name" value="PDZ domain-like"/>
    <property type="match status" value="2"/>
</dbReference>
<evidence type="ECO:0000256" key="5">
    <source>
        <dbReference type="SAM" id="MobiDB-lite"/>
    </source>
</evidence>
<feature type="region of interest" description="Disordered" evidence="5">
    <location>
        <begin position="107"/>
        <end position="189"/>
    </location>
</feature>
<name>A0A673AHW4_9TELE</name>
<dbReference type="InterPro" id="IPR015098">
    <property type="entry name" value="EBP50_C"/>
</dbReference>
<feature type="region of interest" description="Disordered" evidence="5">
    <location>
        <begin position="293"/>
        <end position="336"/>
    </location>
</feature>
<dbReference type="CDD" id="cd06768">
    <property type="entry name" value="PDZ_NHERF-like"/>
    <property type="match status" value="2"/>
</dbReference>
<dbReference type="PROSITE" id="PS50106">
    <property type="entry name" value="PDZ"/>
    <property type="match status" value="2"/>
</dbReference>
<dbReference type="FunFam" id="2.30.42.10:FF:000068">
    <property type="entry name" value="Na(+)/H(+) exchange regulatory cofactor NHE-RF"/>
    <property type="match status" value="1"/>
</dbReference>
<dbReference type="GO" id="GO:0043495">
    <property type="term" value="F:protein-membrane adaptor activity"/>
    <property type="evidence" value="ECO:0007669"/>
    <property type="project" value="TreeGrafter"/>
</dbReference>
<dbReference type="InterPro" id="IPR001478">
    <property type="entry name" value="PDZ"/>
</dbReference>
<reference evidence="7" key="3">
    <citation type="submission" date="2025-09" db="UniProtKB">
        <authorList>
            <consortium name="Ensembl"/>
        </authorList>
    </citation>
    <scope>IDENTIFICATION</scope>
</reference>
<dbReference type="PIRSF" id="PIRSF037866">
    <property type="entry name" value="EBP50"/>
    <property type="match status" value="1"/>
</dbReference>
<dbReference type="RefSeq" id="XP_029998187.1">
    <property type="nucleotide sequence ID" value="XM_030142327.1"/>
</dbReference>
<proteinExistence type="predicted"/>
<dbReference type="Proteomes" id="UP000472271">
    <property type="component" value="Chromosome 8"/>
</dbReference>
<feature type="compositionally biased region" description="Low complexity" evidence="5">
    <location>
        <begin position="112"/>
        <end position="133"/>
    </location>
</feature>
<dbReference type="SMART" id="SM00228">
    <property type="entry name" value="PDZ"/>
    <property type="match status" value="2"/>
</dbReference>
<evidence type="ECO:0000256" key="3">
    <source>
        <dbReference type="ARBA" id="ARBA00023136"/>
    </source>
</evidence>
<dbReference type="AlphaFoldDB" id="A0A673AHW4"/>
<evidence type="ECO:0000313" key="7">
    <source>
        <dbReference type="Ensembl" id="ENSSORP00005028844.1"/>
    </source>
</evidence>
<comment type="function">
    <text evidence="4">Scaffold protein that connects plasma membrane proteins with members of the ezrin/moesin/radixin family and thereby helps to link them to the actin cytoskeleton and to regulate their surface expression.</text>
</comment>
<feature type="domain" description="PDZ" evidence="6">
    <location>
        <begin position="9"/>
        <end position="89"/>
    </location>
</feature>
<dbReference type="Pfam" id="PF00595">
    <property type="entry name" value="PDZ"/>
    <property type="match status" value="2"/>
</dbReference>
<keyword evidence="3 4" id="KW-0472">Membrane</keyword>
<keyword evidence="2" id="KW-0677">Repeat</keyword>
<feature type="compositionally biased region" description="Polar residues" evidence="5">
    <location>
        <begin position="301"/>
        <end position="332"/>
    </location>
</feature>
<dbReference type="GO" id="GO:0016324">
    <property type="term" value="C:apical plasma membrane"/>
    <property type="evidence" value="ECO:0007669"/>
    <property type="project" value="TreeGrafter"/>
</dbReference>
<dbReference type="InterPro" id="IPR017300">
    <property type="entry name" value="NHERF-1/NHERF-2"/>
</dbReference>
<dbReference type="GO" id="GO:0005102">
    <property type="term" value="F:signaling receptor binding"/>
    <property type="evidence" value="ECO:0007669"/>
    <property type="project" value="TreeGrafter"/>
</dbReference>
<dbReference type="GeneID" id="115424928"/>
<dbReference type="InParanoid" id="A0A673AHW4"/>
<reference evidence="7" key="1">
    <citation type="submission" date="2019-06" db="EMBL/GenBank/DDBJ databases">
        <authorList>
            <consortium name="Wellcome Sanger Institute Data Sharing"/>
        </authorList>
    </citation>
    <scope>NUCLEOTIDE SEQUENCE [LARGE SCALE GENOMIC DNA]</scope>
</reference>
<accession>A0A673AHW4</accession>
<sequence>MSSERKPRLCLMTKGENGYGFHLHGEKGKSGQYIRKVEPGSPAEASGLRAGDRVVAVNGVNVDKETHHQVVQRIKAVEHETRLLVVDHETYENLRSLHLTATEEMAVLGTGPPSSSSHSASPSPAPSSVPSSPMKKRENGSVSKQPITQVQKPTRRSPSKAAKKEVVAQVEPHTPAPSQSRPPVDPSDLVPRLCHLVRSETGYGFNLHSDRSRPGQYIRSLDPGSPADRAGLRPQDRLIEVNGVNIEGMRHAEVVAFIKKGGEETWLLVVDPDTDEHFKRKGIVPTVSHLKDYDGPPIYNGSPSPQINGSSTTQSIRSTHSDLSSQGNSTQLADDESSRLMDPFAEMGLCLSATAAEEKMKVHSKEKRRAPQMDWMKKYELFSNF</sequence>
<dbReference type="OrthoDB" id="10007415at2759"/>
<dbReference type="GO" id="GO:0072659">
    <property type="term" value="P:protein localization to plasma membrane"/>
    <property type="evidence" value="ECO:0007669"/>
    <property type="project" value="TreeGrafter"/>
</dbReference>
<evidence type="ECO:0000256" key="2">
    <source>
        <dbReference type="ARBA" id="ARBA00022737"/>
    </source>
</evidence>
<dbReference type="Pfam" id="PF09007">
    <property type="entry name" value="EBP50_C"/>
    <property type="match status" value="1"/>
</dbReference>
<reference evidence="7" key="2">
    <citation type="submission" date="2025-08" db="UniProtKB">
        <authorList>
            <consortium name="Ensembl"/>
        </authorList>
    </citation>
    <scope>IDENTIFICATION</scope>
</reference>
<dbReference type="InterPro" id="IPR036034">
    <property type="entry name" value="PDZ_sf"/>
</dbReference>
<dbReference type="PANTHER" id="PTHR14191">
    <property type="entry name" value="PDZ DOMAIN CONTAINING PROTEIN"/>
    <property type="match status" value="1"/>
</dbReference>
<dbReference type="GO" id="GO:0012505">
    <property type="term" value="C:endomembrane system"/>
    <property type="evidence" value="ECO:0007669"/>
    <property type="project" value="UniProtKB-SubCell"/>
</dbReference>